<organism evidence="1 2">
    <name type="scientific">Senna tora</name>
    <dbReference type="NCBI Taxonomy" id="362788"/>
    <lineage>
        <taxon>Eukaryota</taxon>
        <taxon>Viridiplantae</taxon>
        <taxon>Streptophyta</taxon>
        <taxon>Embryophyta</taxon>
        <taxon>Tracheophyta</taxon>
        <taxon>Spermatophyta</taxon>
        <taxon>Magnoliopsida</taxon>
        <taxon>eudicotyledons</taxon>
        <taxon>Gunneridae</taxon>
        <taxon>Pentapetalae</taxon>
        <taxon>rosids</taxon>
        <taxon>fabids</taxon>
        <taxon>Fabales</taxon>
        <taxon>Fabaceae</taxon>
        <taxon>Caesalpinioideae</taxon>
        <taxon>Cassia clade</taxon>
        <taxon>Senna</taxon>
    </lineage>
</organism>
<protein>
    <submittedName>
        <fullName evidence="1">Uncharacterized protein</fullName>
    </submittedName>
</protein>
<accession>A0A835CJ24</accession>
<dbReference type="AlphaFoldDB" id="A0A835CJ24"/>
<name>A0A835CJ24_9FABA</name>
<proteinExistence type="predicted"/>
<evidence type="ECO:0000313" key="2">
    <source>
        <dbReference type="Proteomes" id="UP000634136"/>
    </source>
</evidence>
<sequence length="132" mass="14684">MDLRWKRSGGWVRIRGFGLVLRRGWRMLWGGKRMGGFGFGEGMKEVVWFWGLRREWRGFTGWKGMGEGLDSVLGLGKKAGVTVLVKFSGGVTGLGYGLLLKSLYDQHPLIISNLILSTSHAPPSYQTNDPLA</sequence>
<comment type="caution">
    <text evidence="1">The sequence shown here is derived from an EMBL/GenBank/DDBJ whole genome shotgun (WGS) entry which is preliminary data.</text>
</comment>
<evidence type="ECO:0000313" key="1">
    <source>
        <dbReference type="EMBL" id="KAF7841830.1"/>
    </source>
</evidence>
<keyword evidence="2" id="KW-1185">Reference proteome</keyword>
<dbReference type="Proteomes" id="UP000634136">
    <property type="component" value="Unassembled WGS sequence"/>
</dbReference>
<reference evidence="1" key="1">
    <citation type="submission" date="2020-09" db="EMBL/GenBank/DDBJ databases">
        <title>Genome-Enabled Discovery of Anthraquinone Biosynthesis in Senna tora.</title>
        <authorList>
            <person name="Kang S.-H."/>
            <person name="Pandey R.P."/>
            <person name="Lee C.-M."/>
            <person name="Sim J.-S."/>
            <person name="Jeong J.-T."/>
            <person name="Choi B.-S."/>
            <person name="Jung M."/>
            <person name="Ginzburg D."/>
            <person name="Zhao K."/>
            <person name="Won S.Y."/>
            <person name="Oh T.-J."/>
            <person name="Yu Y."/>
            <person name="Kim N.-H."/>
            <person name="Lee O.R."/>
            <person name="Lee T.-H."/>
            <person name="Bashyal P."/>
            <person name="Kim T.-S."/>
            <person name="Lee W.-H."/>
            <person name="Kawkins C."/>
            <person name="Kim C.-K."/>
            <person name="Kim J.S."/>
            <person name="Ahn B.O."/>
            <person name="Rhee S.Y."/>
            <person name="Sohng J.K."/>
        </authorList>
    </citation>
    <scope>NUCLEOTIDE SEQUENCE</scope>
    <source>
        <tissue evidence="1">Leaf</tissue>
    </source>
</reference>
<dbReference type="EMBL" id="JAAIUW010000002">
    <property type="protein sequence ID" value="KAF7841830.1"/>
    <property type="molecule type" value="Genomic_DNA"/>
</dbReference>
<gene>
    <name evidence="1" type="ORF">G2W53_004128</name>
</gene>